<proteinExistence type="predicted"/>
<dbReference type="EMBL" id="CAFBOL010000046">
    <property type="protein sequence ID" value="CAB4995288.1"/>
    <property type="molecule type" value="Genomic_DNA"/>
</dbReference>
<reference evidence="1" key="1">
    <citation type="submission" date="2020-05" db="EMBL/GenBank/DDBJ databases">
        <authorList>
            <person name="Chiriac C."/>
            <person name="Salcher M."/>
            <person name="Ghai R."/>
            <person name="Kavagutti S V."/>
        </authorList>
    </citation>
    <scope>NUCLEOTIDE SEQUENCE</scope>
</reference>
<organism evidence="1">
    <name type="scientific">freshwater metagenome</name>
    <dbReference type="NCBI Taxonomy" id="449393"/>
    <lineage>
        <taxon>unclassified sequences</taxon>
        <taxon>metagenomes</taxon>
        <taxon>ecological metagenomes</taxon>
    </lineage>
</organism>
<dbReference type="AlphaFoldDB" id="A0A6J7NRK4"/>
<gene>
    <name evidence="1" type="ORF">UFOPK3931_01751</name>
</gene>
<name>A0A6J7NRK4_9ZZZZ</name>
<protein>
    <submittedName>
        <fullName evidence="1">Unannotated protein</fullName>
    </submittedName>
</protein>
<accession>A0A6J7NRK4</accession>
<evidence type="ECO:0000313" key="1">
    <source>
        <dbReference type="EMBL" id="CAB4995288.1"/>
    </source>
</evidence>
<sequence>MPVTSMHSGGVLTVAGCGEWAARDGPVSSGVGTLHCVGTVLGTADAGAAMDSAARLATRPAMILSFMVPLSSLLVANVAPSAAAALTTH</sequence>